<feature type="region of interest" description="Disordered" evidence="1">
    <location>
        <begin position="300"/>
        <end position="330"/>
    </location>
</feature>
<name>A0A183CY97_9BILA</name>
<dbReference type="GO" id="GO:0004842">
    <property type="term" value="F:ubiquitin-protein transferase activity"/>
    <property type="evidence" value="ECO:0007669"/>
    <property type="project" value="TreeGrafter"/>
</dbReference>
<feature type="compositionally biased region" description="Low complexity" evidence="1">
    <location>
        <begin position="308"/>
        <end position="327"/>
    </location>
</feature>
<dbReference type="WBParaSite" id="GPUH_0000144101-mRNA-1">
    <property type="protein sequence ID" value="GPUH_0000144101-mRNA-1"/>
    <property type="gene ID" value="GPUH_0000144101"/>
</dbReference>
<feature type="region of interest" description="Disordered" evidence="1">
    <location>
        <begin position="133"/>
        <end position="161"/>
    </location>
</feature>
<dbReference type="InterPro" id="IPR052079">
    <property type="entry name" value="E3_ligase/Copine_domain"/>
</dbReference>
<dbReference type="PANTHER" id="PTHR45751">
    <property type="entry name" value="COPINE FAMILY PROTEIN 1"/>
    <property type="match status" value="1"/>
</dbReference>
<feature type="region of interest" description="Disordered" evidence="1">
    <location>
        <begin position="1"/>
        <end position="62"/>
    </location>
</feature>
<organism evidence="2">
    <name type="scientific">Gongylonema pulchrum</name>
    <dbReference type="NCBI Taxonomy" id="637853"/>
    <lineage>
        <taxon>Eukaryota</taxon>
        <taxon>Metazoa</taxon>
        <taxon>Ecdysozoa</taxon>
        <taxon>Nematoda</taxon>
        <taxon>Chromadorea</taxon>
        <taxon>Rhabditida</taxon>
        <taxon>Spirurina</taxon>
        <taxon>Spiruromorpha</taxon>
        <taxon>Spiruroidea</taxon>
        <taxon>Gongylonematidae</taxon>
        <taxon>Gongylonema</taxon>
    </lineage>
</organism>
<dbReference type="GO" id="GO:0005634">
    <property type="term" value="C:nucleus"/>
    <property type="evidence" value="ECO:0007669"/>
    <property type="project" value="TreeGrafter"/>
</dbReference>
<dbReference type="PANTHER" id="PTHR45751:SF48">
    <property type="entry name" value="COPINE FAMILY PROTEIN 1"/>
    <property type="match status" value="1"/>
</dbReference>
<accession>A0A183CY97</accession>
<sequence length="416" mass="45300">LIQEAPEFIHSAEEPSAVKRGPRISTDSDDDFVKVHADGLRESESNGEAAYEHFTDSTGRTDEATVRALPSGSIHARTDRESVEDQQQAIAPVTSDILSAQQTIPEYRQATPLHPELGATQKPEEGAFEIVGKIQEQPEESGMTTRTVPGTAEGYAAPKEQSPFQIINATAQQALSAEENKRLAEAEMYVQDAIEYVAAYEPRPETSTGFIVEEDMLDSVARSESAAAAALQPPVSAEATSEMIGTNEVFEKLEEPMEPDDAMTYAPEIQSIEIPPDQASINSENLLEYFDQLALPQKTRATRSSPISKPLESSQSISSLRSTSSGSHRMRKQSSLLSVLGVTSMQEMLLALTSLQDLSDAMRKAGLQSTNLIFGIDYTASNKYQGEHCFEGRSLHSLDTPTGNPYQQASYSFATL</sequence>
<evidence type="ECO:0000313" key="2">
    <source>
        <dbReference type="WBParaSite" id="GPUH_0000144101-mRNA-1"/>
    </source>
</evidence>
<dbReference type="AlphaFoldDB" id="A0A183CY97"/>
<protein>
    <submittedName>
        <fullName evidence="2">Copine domain-containing protein</fullName>
    </submittedName>
</protein>
<reference evidence="2" key="1">
    <citation type="submission" date="2016-06" db="UniProtKB">
        <authorList>
            <consortium name="WormBaseParasite"/>
        </authorList>
    </citation>
    <scope>IDENTIFICATION</scope>
</reference>
<feature type="compositionally biased region" description="Basic and acidic residues" evidence="1">
    <location>
        <begin position="31"/>
        <end position="62"/>
    </location>
</feature>
<dbReference type="GO" id="GO:0016567">
    <property type="term" value="P:protein ubiquitination"/>
    <property type="evidence" value="ECO:0007669"/>
    <property type="project" value="TreeGrafter"/>
</dbReference>
<evidence type="ECO:0000256" key="1">
    <source>
        <dbReference type="SAM" id="MobiDB-lite"/>
    </source>
</evidence>
<proteinExistence type="predicted"/>